<organism evidence="1 2">
    <name type="scientific">Fimbriiglobus ruber</name>
    <dbReference type="NCBI Taxonomy" id="1908690"/>
    <lineage>
        <taxon>Bacteria</taxon>
        <taxon>Pseudomonadati</taxon>
        <taxon>Planctomycetota</taxon>
        <taxon>Planctomycetia</taxon>
        <taxon>Gemmatales</taxon>
        <taxon>Gemmataceae</taxon>
        <taxon>Fimbriiglobus</taxon>
    </lineage>
</organism>
<protein>
    <submittedName>
        <fullName evidence="1">Uncharacterized protein</fullName>
    </submittedName>
</protein>
<sequence length="41" mass="4562">MQHVSKLKQYFLNWSSGLGFTNGSAGKGGWHRLLLGLLPFD</sequence>
<reference evidence="2" key="1">
    <citation type="submission" date="2017-06" db="EMBL/GenBank/DDBJ databases">
        <title>Genome analysis of Fimbriiglobus ruber SP5, the first member of the order Planctomycetales with confirmed chitinolytic capability.</title>
        <authorList>
            <person name="Ravin N.V."/>
            <person name="Rakitin A.L."/>
            <person name="Ivanova A.A."/>
            <person name="Beletsky A.V."/>
            <person name="Kulichevskaya I.S."/>
            <person name="Mardanov A.V."/>
            <person name="Dedysh S.N."/>
        </authorList>
    </citation>
    <scope>NUCLEOTIDE SEQUENCE [LARGE SCALE GENOMIC DNA]</scope>
    <source>
        <strain evidence="2">SP5</strain>
    </source>
</reference>
<name>A0A225DDC8_9BACT</name>
<dbReference type="Proteomes" id="UP000214646">
    <property type="component" value="Unassembled WGS sequence"/>
</dbReference>
<evidence type="ECO:0000313" key="1">
    <source>
        <dbReference type="EMBL" id="OWK35159.1"/>
    </source>
</evidence>
<keyword evidence="2" id="KW-1185">Reference proteome</keyword>
<gene>
    <name evidence="1" type="ORF">FRUB_10001</name>
</gene>
<evidence type="ECO:0000313" key="2">
    <source>
        <dbReference type="Proteomes" id="UP000214646"/>
    </source>
</evidence>
<proteinExistence type="predicted"/>
<accession>A0A225DDC8</accession>
<dbReference type="AlphaFoldDB" id="A0A225DDC8"/>
<dbReference type="EMBL" id="NIDE01000019">
    <property type="protein sequence ID" value="OWK35159.1"/>
    <property type="molecule type" value="Genomic_DNA"/>
</dbReference>
<comment type="caution">
    <text evidence="1">The sequence shown here is derived from an EMBL/GenBank/DDBJ whole genome shotgun (WGS) entry which is preliminary data.</text>
</comment>